<organism evidence="7">
    <name type="scientific">marine sediment metagenome</name>
    <dbReference type="NCBI Taxonomy" id="412755"/>
    <lineage>
        <taxon>unclassified sequences</taxon>
        <taxon>metagenomes</taxon>
        <taxon>ecological metagenomes</taxon>
    </lineage>
</organism>
<dbReference type="InterPro" id="IPR002505">
    <property type="entry name" value="PTA_PTB"/>
</dbReference>
<keyword evidence="1" id="KW-0808">Transferase</keyword>
<evidence type="ECO:0000313" key="7">
    <source>
        <dbReference type="EMBL" id="KKK77696.1"/>
    </source>
</evidence>
<dbReference type="InterPro" id="IPR023865">
    <property type="entry name" value="Aliphatic_acid_kinase_CS"/>
</dbReference>
<proteinExistence type="predicted"/>
<reference evidence="7" key="1">
    <citation type="journal article" date="2015" name="Nature">
        <title>Complex archaea that bridge the gap between prokaryotes and eukaryotes.</title>
        <authorList>
            <person name="Spang A."/>
            <person name="Saw J.H."/>
            <person name="Jorgensen S.L."/>
            <person name="Zaremba-Niedzwiedzka K."/>
            <person name="Martijn J."/>
            <person name="Lind A.E."/>
            <person name="van Eijk R."/>
            <person name="Schleper C."/>
            <person name="Guy L."/>
            <person name="Ettema T.J."/>
        </authorList>
    </citation>
    <scope>NUCLEOTIDE SEQUENCE</scope>
</reference>
<evidence type="ECO:0000256" key="2">
    <source>
        <dbReference type="ARBA" id="ARBA00022741"/>
    </source>
</evidence>
<feature type="non-terminal residue" evidence="7">
    <location>
        <position position="1"/>
    </location>
</feature>
<dbReference type="SUPFAM" id="SSF53659">
    <property type="entry name" value="Isocitrate/Isopropylmalate dehydrogenase-like"/>
    <property type="match status" value="1"/>
</dbReference>
<dbReference type="Pfam" id="PF00871">
    <property type="entry name" value="Acetate_kinase"/>
    <property type="match status" value="1"/>
</dbReference>
<evidence type="ECO:0000256" key="4">
    <source>
        <dbReference type="ARBA" id="ARBA00022840"/>
    </source>
</evidence>
<sequence length="396" mass="41969">NAQVVAGRADILVCPGIDAANILYKTLTAMTKFGQASLAGITIGFPVPYIILSRADTLETRLLSIALCSIYARRMSDKRKIRKEEKKPLAADTRRVLVINPGSTSVKLALFENDDPVHEKEVRYSEGAKGRDKSSGALDRGRAGDPAEKSVPGEAGAEVRTAVSRGSTADRISELSMLVDKTLSGWGAGRLDAIAARGGFIPLPDGRRLEGGTYVIAGVHGRQAAADRDLVEAISEHPEKAHASNLGIPAAALLAEKYGVPAYAVDPVVVDEFGPEAVISGYRPIERRSISHALSVRAAAKKAAGLTGKKTGDINLVVAHLGGGITVAAVKQGKMIDNNIALLGEGPFTPQRAGTLPAGELIDLCFSGKFSREELKEELTKRGGLLSYLGEWRMEE</sequence>
<dbReference type="GO" id="GO:0005524">
    <property type="term" value="F:ATP binding"/>
    <property type="evidence" value="ECO:0007669"/>
    <property type="project" value="UniProtKB-KW"/>
</dbReference>
<dbReference type="GO" id="GO:0008776">
    <property type="term" value="F:acetate kinase activity"/>
    <property type="evidence" value="ECO:0007669"/>
    <property type="project" value="TreeGrafter"/>
</dbReference>
<evidence type="ECO:0000256" key="3">
    <source>
        <dbReference type="ARBA" id="ARBA00022777"/>
    </source>
</evidence>
<feature type="non-terminal residue" evidence="7">
    <location>
        <position position="396"/>
    </location>
</feature>
<keyword evidence="4" id="KW-0067">ATP-binding</keyword>
<evidence type="ECO:0000256" key="1">
    <source>
        <dbReference type="ARBA" id="ARBA00022679"/>
    </source>
</evidence>
<comment type="caution">
    <text evidence="7">The sequence shown here is derived from an EMBL/GenBank/DDBJ whole genome shotgun (WGS) entry which is preliminary data.</text>
</comment>
<dbReference type="PROSITE" id="PS01075">
    <property type="entry name" value="ACETATE_KINASE_1"/>
    <property type="match status" value="1"/>
</dbReference>
<dbReference type="PROSITE" id="PS01076">
    <property type="entry name" value="ACETATE_KINASE_2"/>
    <property type="match status" value="1"/>
</dbReference>
<keyword evidence="3" id="KW-0418">Kinase</keyword>
<keyword evidence="2" id="KW-0547">Nucleotide-binding</keyword>
<dbReference type="PANTHER" id="PTHR21060:SF3">
    <property type="entry name" value="BUTYRATE KINASE 2-RELATED"/>
    <property type="match status" value="1"/>
</dbReference>
<evidence type="ECO:0000256" key="5">
    <source>
        <dbReference type="SAM" id="MobiDB-lite"/>
    </source>
</evidence>
<dbReference type="EMBL" id="LAZR01054833">
    <property type="protein sequence ID" value="KKK77696.1"/>
    <property type="molecule type" value="Genomic_DNA"/>
</dbReference>
<feature type="domain" description="Phosphate acetyl/butaryl transferase" evidence="6">
    <location>
        <begin position="5"/>
        <end position="67"/>
    </location>
</feature>
<dbReference type="Gene3D" id="3.40.718.10">
    <property type="entry name" value="Isopropylmalate Dehydrogenase"/>
    <property type="match status" value="1"/>
</dbReference>
<dbReference type="PANTHER" id="PTHR21060">
    <property type="entry name" value="ACETATE KINASE"/>
    <property type="match status" value="1"/>
</dbReference>
<dbReference type="InterPro" id="IPR043129">
    <property type="entry name" value="ATPase_NBD"/>
</dbReference>
<feature type="compositionally biased region" description="Basic and acidic residues" evidence="5">
    <location>
        <begin position="120"/>
        <end position="148"/>
    </location>
</feature>
<dbReference type="SUPFAM" id="SSF53067">
    <property type="entry name" value="Actin-like ATPase domain"/>
    <property type="match status" value="2"/>
</dbReference>
<dbReference type="GO" id="GO:0006083">
    <property type="term" value="P:acetate metabolic process"/>
    <property type="evidence" value="ECO:0007669"/>
    <property type="project" value="TreeGrafter"/>
</dbReference>
<dbReference type="PRINTS" id="PR00471">
    <property type="entry name" value="ACETATEKNASE"/>
</dbReference>
<dbReference type="GO" id="GO:0016746">
    <property type="term" value="F:acyltransferase activity"/>
    <property type="evidence" value="ECO:0007669"/>
    <property type="project" value="InterPro"/>
</dbReference>
<dbReference type="Pfam" id="PF01515">
    <property type="entry name" value="PTA_PTB"/>
    <property type="match status" value="1"/>
</dbReference>
<feature type="region of interest" description="Disordered" evidence="5">
    <location>
        <begin position="120"/>
        <end position="166"/>
    </location>
</feature>
<protein>
    <recommendedName>
        <fullName evidence="6">Phosphate acetyl/butaryl transferase domain-containing protein</fullName>
    </recommendedName>
</protein>
<dbReference type="AlphaFoldDB" id="A0A0F9AZA5"/>
<gene>
    <name evidence="7" type="ORF">LCGC14_2850990</name>
</gene>
<dbReference type="Gene3D" id="3.30.420.40">
    <property type="match status" value="2"/>
</dbReference>
<accession>A0A0F9AZA5</accession>
<evidence type="ECO:0000259" key="6">
    <source>
        <dbReference type="Pfam" id="PF01515"/>
    </source>
</evidence>
<name>A0A0F9AZA5_9ZZZZ</name>
<dbReference type="InterPro" id="IPR000890">
    <property type="entry name" value="Aliphatic_acid_kin_short-chain"/>
</dbReference>